<proteinExistence type="predicted"/>
<protein>
    <recommendedName>
        <fullName evidence="3">Glycosyl transferase family 2</fullName>
    </recommendedName>
</protein>
<dbReference type="AlphaFoldDB" id="A0A238YI46"/>
<dbReference type="EMBL" id="FZNS01000005">
    <property type="protein sequence ID" value="SNR70059.1"/>
    <property type="molecule type" value="Genomic_DNA"/>
</dbReference>
<keyword evidence="2" id="KW-1185">Reference proteome</keyword>
<accession>A0A238YI46</accession>
<evidence type="ECO:0000313" key="2">
    <source>
        <dbReference type="Proteomes" id="UP000198310"/>
    </source>
</evidence>
<dbReference type="Proteomes" id="UP000198310">
    <property type="component" value="Unassembled WGS sequence"/>
</dbReference>
<organism evidence="1 2">
    <name type="scientific">Hymenobacter mucosus</name>
    <dbReference type="NCBI Taxonomy" id="1411120"/>
    <lineage>
        <taxon>Bacteria</taxon>
        <taxon>Pseudomonadati</taxon>
        <taxon>Bacteroidota</taxon>
        <taxon>Cytophagia</taxon>
        <taxon>Cytophagales</taxon>
        <taxon>Hymenobacteraceae</taxon>
        <taxon>Hymenobacter</taxon>
    </lineage>
</organism>
<sequence length="294" mass="34690">MSQAIKIGFCVAYDWYFLEHSLPLVYEQADRICLSLDQDRISWAGKPFSFDDEAFFALVKRLDTKNKIEIYQDDFHRPELAPMDNEVRQRHLIAERLGKGGWHVQLDADEYFLNFAGFAKWLRGFNPARPVNVRCPYVTLFKQLDTGFLAVDRQQQLWADVSNPVATNDPAYYHGRVSHWFNIYAPYFILHQSWARDEQEIREKISNWGHAHDFDTQAYLDFWLKLSSDNYKEAKNVHPLDKEAWPLLQFVPGKHIADLVPFYTAHPPQTPSTLRLMWENSLWASRLRRVLRLK</sequence>
<gene>
    <name evidence="1" type="ORF">SAMN06269173_105212</name>
</gene>
<evidence type="ECO:0008006" key="3">
    <source>
        <dbReference type="Google" id="ProtNLM"/>
    </source>
</evidence>
<dbReference type="RefSeq" id="WP_089333049.1">
    <property type="nucleotide sequence ID" value="NZ_FZNS01000005.1"/>
</dbReference>
<name>A0A238YI46_9BACT</name>
<evidence type="ECO:0000313" key="1">
    <source>
        <dbReference type="EMBL" id="SNR70059.1"/>
    </source>
</evidence>
<reference evidence="2" key="1">
    <citation type="submission" date="2017-06" db="EMBL/GenBank/DDBJ databases">
        <authorList>
            <person name="Varghese N."/>
            <person name="Submissions S."/>
        </authorList>
    </citation>
    <scope>NUCLEOTIDE SEQUENCE [LARGE SCALE GENOMIC DNA]</scope>
    <source>
        <strain evidence="2">DSM 28041</strain>
    </source>
</reference>